<evidence type="ECO:0000259" key="1">
    <source>
        <dbReference type="Pfam" id="PF02589"/>
    </source>
</evidence>
<proteinExistence type="predicted"/>
<dbReference type="PANTHER" id="PTHR43682:SF1">
    <property type="entry name" value="LACTATE UTILIZATION PROTEIN C"/>
    <property type="match status" value="1"/>
</dbReference>
<keyword evidence="3" id="KW-1185">Reference proteome</keyword>
<dbReference type="InterPro" id="IPR037171">
    <property type="entry name" value="NagB/RpiA_transferase-like"/>
</dbReference>
<dbReference type="SUPFAM" id="SSF100950">
    <property type="entry name" value="NagB/RpiA/CoA transferase-like"/>
    <property type="match status" value="1"/>
</dbReference>
<evidence type="ECO:0000313" key="3">
    <source>
        <dbReference type="Proteomes" id="UP000285190"/>
    </source>
</evidence>
<feature type="domain" description="LUD" evidence="1">
    <location>
        <begin position="85"/>
        <end position="217"/>
    </location>
</feature>
<comment type="caution">
    <text evidence="2">The sequence shown here is derived from an EMBL/GenBank/DDBJ whole genome shotgun (WGS) entry which is preliminary data.</text>
</comment>
<dbReference type="Pfam" id="PF02589">
    <property type="entry name" value="LUD_dom"/>
    <property type="match status" value="1"/>
</dbReference>
<dbReference type="AlphaFoldDB" id="A0A418X5S9"/>
<dbReference type="EMBL" id="QYUN01000002">
    <property type="protein sequence ID" value="RJG07843.1"/>
    <property type="molecule type" value="Genomic_DNA"/>
</dbReference>
<evidence type="ECO:0000313" key="2">
    <source>
        <dbReference type="EMBL" id="RJG07843.1"/>
    </source>
</evidence>
<gene>
    <name evidence="2" type="ORF">D3870_04965</name>
</gene>
<dbReference type="InterPro" id="IPR024185">
    <property type="entry name" value="FTHF_cligase-like_sf"/>
</dbReference>
<protein>
    <submittedName>
        <fullName evidence="2">Lactate utilization protein C</fullName>
    </submittedName>
</protein>
<dbReference type="OrthoDB" id="9794157at2"/>
<sequence length="220" mass="23876">MDTSAARKAIFSRIRKAQKRPDQPTQDERDAVADYLRQHSQGPRPAIGQNLLRHFKEQALRMSDTVEEVAALSDAPHAVARYLDSIGVPKTAIAWKTLADLDWADAGMQVEFRPPQNEDLVGITGAFCAVAETGTLMLLSGPQTYASASLLPETHIAIVPASRIVAGMEDAFALARDERGELPRATNFISGPSRTGDIEQTIVLGAHGPYRVHVIVILDA</sequence>
<name>A0A418X5S9_9BURK</name>
<accession>A0A418X5S9</accession>
<dbReference type="Proteomes" id="UP000285190">
    <property type="component" value="Unassembled WGS sequence"/>
</dbReference>
<dbReference type="RefSeq" id="WP_119737171.1">
    <property type="nucleotide sequence ID" value="NZ_QYUN01000002.1"/>
</dbReference>
<dbReference type="PANTHER" id="PTHR43682">
    <property type="entry name" value="LACTATE UTILIZATION PROTEIN C"/>
    <property type="match status" value="1"/>
</dbReference>
<dbReference type="Gene3D" id="3.40.50.10420">
    <property type="entry name" value="NagB/RpiA/CoA transferase-like"/>
    <property type="match status" value="1"/>
</dbReference>
<dbReference type="InterPro" id="IPR003741">
    <property type="entry name" value="LUD_dom"/>
</dbReference>
<reference evidence="2 3" key="1">
    <citation type="submission" date="2018-09" db="EMBL/GenBank/DDBJ databases">
        <authorList>
            <person name="Zhu H."/>
        </authorList>
    </citation>
    <scope>NUCLEOTIDE SEQUENCE [LARGE SCALE GENOMIC DNA]</scope>
    <source>
        <strain evidence="2 3">K2R10-39</strain>
    </source>
</reference>
<organism evidence="2 3">
    <name type="scientific">Noviherbaspirillum cavernae</name>
    <dbReference type="NCBI Taxonomy" id="2320862"/>
    <lineage>
        <taxon>Bacteria</taxon>
        <taxon>Pseudomonadati</taxon>
        <taxon>Pseudomonadota</taxon>
        <taxon>Betaproteobacteria</taxon>
        <taxon>Burkholderiales</taxon>
        <taxon>Oxalobacteraceae</taxon>
        <taxon>Noviherbaspirillum</taxon>
    </lineage>
</organism>